<dbReference type="AlphaFoldDB" id="A0A385SL44"/>
<dbReference type="SMART" id="SM00271">
    <property type="entry name" value="DnaJ"/>
    <property type="match status" value="1"/>
</dbReference>
<dbReference type="InterPro" id="IPR025309">
    <property type="entry name" value="KTSC_dom"/>
</dbReference>
<accession>A0A385SL44</accession>
<evidence type="ECO:0000313" key="3">
    <source>
        <dbReference type="Proteomes" id="UP000266183"/>
    </source>
</evidence>
<dbReference type="PRINTS" id="PR00625">
    <property type="entry name" value="JDOMAIN"/>
</dbReference>
<proteinExistence type="predicted"/>
<reference evidence="3" key="1">
    <citation type="submission" date="2018-09" db="EMBL/GenBank/DDBJ databases">
        <title>Chryseolinea sp. KIS68-18 isolated from soil.</title>
        <authorList>
            <person name="Weon H.-Y."/>
            <person name="Kwon S.-W."/>
            <person name="Lee S.A."/>
        </authorList>
    </citation>
    <scope>NUCLEOTIDE SEQUENCE [LARGE SCALE GENOMIC DNA]</scope>
    <source>
        <strain evidence="3">KIS68-18</strain>
    </source>
</reference>
<evidence type="ECO:0000259" key="1">
    <source>
        <dbReference type="PROSITE" id="PS50076"/>
    </source>
</evidence>
<dbReference type="Pfam" id="PF13619">
    <property type="entry name" value="KTSC"/>
    <property type="match status" value="1"/>
</dbReference>
<dbReference type="OrthoDB" id="665715at2"/>
<dbReference type="CDD" id="cd06257">
    <property type="entry name" value="DnaJ"/>
    <property type="match status" value="1"/>
</dbReference>
<feature type="domain" description="J" evidence="1">
    <location>
        <begin position="6"/>
        <end position="81"/>
    </location>
</feature>
<dbReference type="InterPro" id="IPR001623">
    <property type="entry name" value="DnaJ_domain"/>
</dbReference>
<sequence length="151" mass="17417">MKRIIAARKLLAVEKGATLQELKAIYRNFMKEWHPDKIQDSPAAKQEAEERSAAFIDAYHLLVSVAPETHETQRDQYEQTMNTSRLIDFQYKGTTLLINFADGSSYEYFGIPKSVYNNLINSTTPDRFARRNIYHSYVYRKASKAMEVAAV</sequence>
<dbReference type="InterPro" id="IPR036869">
    <property type="entry name" value="J_dom_sf"/>
</dbReference>
<name>A0A385SL44_9BACT</name>
<organism evidence="2 3">
    <name type="scientific">Chryseolinea soli</name>
    <dbReference type="NCBI Taxonomy" id="2321403"/>
    <lineage>
        <taxon>Bacteria</taxon>
        <taxon>Pseudomonadati</taxon>
        <taxon>Bacteroidota</taxon>
        <taxon>Cytophagia</taxon>
        <taxon>Cytophagales</taxon>
        <taxon>Fulvivirgaceae</taxon>
        <taxon>Chryseolinea</taxon>
    </lineage>
</organism>
<dbReference type="Proteomes" id="UP000266183">
    <property type="component" value="Chromosome"/>
</dbReference>
<dbReference type="KEGG" id="chk:D4L85_14365"/>
<dbReference type="PROSITE" id="PS50076">
    <property type="entry name" value="DNAJ_2"/>
    <property type="match status" value="1"/>
</dbReference>
<evidence type="ECO:0000313" key="2">
    <source>
        <dbReference type="EMBL" id="AYB31674.1"/>
    </source>
</evidence>
<gene>
    <name evidence="2" type="ORF">D4L85_14365</name>
</gene>
<dbReference type="SUPFAM" id="SSF46565">
    <property type="entry name" value="Chaperone J-domain"/>
    <property type="match status" value="1"/>
</dbReference>
<keyword evidence="3" id="KW-1185">Reference proteome</keyword>
<dbReference type="RefSeq" id="WP_119754944.1">
    <property type="nucleotide sequence ID" value="NZ_CP032382.1"/>
</dbReference>
<dbReference type="Pfam" id="PF00226">
    <property type="entry name" value="DnaJ"/>
    <property type="match status" value="1"/>
</dbReference>
<dbReference type="EMBL" id="CP032382">
    <property type="protein sequence ID" value="AYB31674.1"/>
    <property type="molecule type" value="Genomic_DNA"/>
</dbReference>
<protein>
    <submittedName>
        <fullName evidence="2">KTSC domain-containing protein</fullName>
    </submittedName>
</protein>
<dbReference type="Gene3D" id="1.10.287.110">
    <property type="entry name" value="DnaJ domain"/>
    <property type="match status" value="1"/>
</dbReference>